<sequence>MITNVFLKKNLSGLYKFSLILAIILLITLLGFGFPNDYKLFVNIFFILILAIGLLKTILKFFYTSDKFIFRVFVFDVLSVLFIGYCVYIQLADYSIYFVSKYLQFAILLKLVREFANPNFSFNRKYITPPQLFIISFISIIILGALLLLLPKATTHPINFLDAFFTSTSAVCVTGLTVFNVSETFTVFGQTIILLLIQIGGLGILTFAAYIAYFFKGNSSYEYQITLGNISNNDAFSEVFGFIKKIIYITFCIESLGALIIFFSLDDFNIGIFDKVFISIFHSISAFCNAGFSTLPNGLMQNITINNYSFQLILIILIFLGGIGFPILVNLIKYLKYFFKKVFLRFFYKTTEEKNWIFSLNSKVNLFTSLTIFGVSTLIIYFEEFYFTLNEHTGFGKFVSAAFVSMTTRTAGFNTINFSELQFSTIILILLLMWIGASPTSTGGGIKTSTFAIAILNFINIARGKNSIEIFKRKINESVVQKAFATITLSFLVIGLGVFLISKFDSNLPLIDIAFEVFSAYSTVGLSLDTTVLLSEPSKIVIIIIMFIGRVSMITILTAFFKKNISSRYSYPSGDILI</sequence>
<feature type="transmembrane region" description="Helical" evidence="8">
    <location>
        <begin position="312"/>
        <end position="335"/>
    </location>
</feature>
<evidence type="ECO:0000256" key="5">
    <source>
        <dbReference type="ARBA" id="ARBA00022989"/>
    </source>
</evidence>
<dbReference type="EMBL" id="RQVQ01000051">
    <property type="protein sequence ID" value="RRJ87664.1"/>
    <property type="molecule type" value="Genomic_DNA"/>
</dbReference>
<evidence type="ECO:0000313" key="10">
    <source>
        <dbReference type="Proteomes" id="UP000275719"/>
    </source>
</evidence>
<dbReference type="AlphaFoldDB" id="A0A3P3VYV5"/>
<gene>
    <name evidence="9" type="ORF">EG240_14855</name>
</gene>
<organism evidence="9 10">
    <name type="scientific">Paenimyroides tangerinum</name>
    <dbReference type="NCBI Taxonomy" id="2488728"/>
    <lineage>
        <taxon>Bacteria</taxon>
        <taxon>Pseudomonadati</taxon>
        <taxon>Bacteroidota</taxon>
        <taxon>Flavobacteriia</taxon>
        <taxon>Flavobacteriales</taxon>
        <taxon>Flavobacteriaceae</taxon>
        <taxon>Paenimyroides</taxon>
    </lineage>
</organism>
<feature type="transmembrane region" description="Helical" evidence="8">
    <location>
        <begin position="68"/>
        <end position="88"/>
    </location>
</feature>
<feature type="transmembrane region" description="Helical" evidence="8">
    <location>
        <begin position="418"/>
        <end position="437"/>
    </location>
</feature>
<keyword evidence="3" id="KW-1003">Cell membrane</keyword>
<proteinExistence type="predicted"/>
<dbReference type="Pfam" id="PF02386">
    <property type="entry name" value="TrkH"/>
    <property type="match status" value="1"/>
</dbReference>
<feature type="transmembrane region" description="Helical" evidence="8">
    <location>
        <begin position="272"/>
        <end position="292"/>
    </location>
</feature>
<dbReference type="OrthoDB" id="9810952at2"/>
<keyword evidence="4 8" id="KW-0812">Transmembrane</keyword>
<feature type="transmembrane region" description="Helical" evidence="8">
    <location>
        <begin position="443"/>
        <end position="462"/>
    </location>
</feature>
<protein>
    <submittedName>
        <fullName evidence="9">ATPase</fullName>
    </submittedName>
</protein>
<feature type="transmembrane region" description="Helical" evidence="8">
    <location>
        <begin position="12"/>
        <end position="34"/>
    </location>
</feature>
<keyword evidence="5 8" id="KW-1133">Transmembrane helix</keyword>
<dbReference type="Proteomes" id="UP000275719">
    <property type="component" value="Unassembled WGS sequence"/>
</dbReference>
<evidence type="ECO:0000313" key="9">
    <source>
        <dbReference type="EMBL" id="RRJ87664.1"/>
    </source>
</evidence>
<feature type="transmembrane region" description="Helical" evidence="8">
    <location>
        <begin position="163"/>
        <end position="181"/>
    </location>
</feature>
<feature type="transmembrane region" description="Helical" evidence="8">
    <location>
        <begin position="246"/>
        <end position="265"/>
    </location>
</feature>
<dbReference type="GO" id="GO:0005886">
    <property type="term" value="C:plasma membrane"/>
    <property type="evidence" value="ECO:0007669"/>
    <property type="project" value="UniProtKB-SubCell"/>
</dbReference>
<dbReference type="InterPro" id="IPR003445">
    <property type="entry name" value="Cat_transpt"/>
</dbReference>
<evidence type="ECO:0000256" key="3">
    <source>
        <dbReference type="ARBA" id="ARBA00022475"/>
    </source>
</evidence>
<accession>A0A3P3VYV5</accession>
<keyword evidence="10" id="KW-1185">Reference proteome</keyword>
<feature type="transmembrane region" description="Helical" evidence="8">
    <location>
        <begin position="193"/>
        <end position="215"/>
    </location>
</feature>
<evidence type="ECO:0000256" key="7">
    <source>
        <dbReference type="ARBA" id="ARBA00023136"/>
    </source>
</evidence>
<comment type="caution">
    <text evidence="9">The sequence shown here is derived from an EMBL/GenBank/DDBJ whole genome shotgun (WGS) entry which is preliminary data.</text>
</comment>
<dbReference type="GO" id="GO:0030001">
    <property type="term" value="P:metal ion transport"/>
    <property type="evidence" value="ECO:0007669"/>
    <property type="project" value="UniProtKB-ARBA"/>
</dbReference>
<evidence type="ECO:0000256" key="2">
    <source>
        <dbReference type="ARBA" id="ARBA00022448"/>
    </source>
</evidence>
<feature type="transmembrane region" description="Helical" evidence="8">
    <location>
        <begin position="40"/>
        <end position="59"/>
    </location>
</feature>
<keyword evidence="2" id="KW-0813">Transport</keyword>
<reference evidence="9 10" key="1">
    <citation type="submission" date="2018-11" db="EMBL/GenBank/DDBJ databases">
        <title>Flavobacterium sp. nov., YIM 102701-2 draft genome.</title>
        <authorList>
            <person name="Li G."/>
            <person name="Jiang Y."/>
        </authorList>
    </citation>
    <scope>NUCLEOTIDE SEQUENCE [LARGE SCALE GENOMIC DNA]</scope>
    <source>
        <strain evidence="9 10">YIM 102701-2</strain>
    </source>
</reference>
<feature type="transmembrane region" description="Helical" evidence="8">
    <location>
        <begin position="540"/>
        <end position="561"/>
    </location>
</feature>
<evidence type="ECO:0000256" key="6">
    <source>
        <dbReference type="ARBA" id="ARBA00023065"/>
    </source>
</evidence>
<dbReference type="PANTHER" id="PTHR32024:SF1">
    <property type="entry name" value="KTR SYSTEM POTASSIUM UPTAKE PROTEIN B"/>
    <property type="match status" value="1"/>
</dbReference>
<name>A0A3P3VYV5_9FLAO</name>
<feature type="transmembrane region" description="Helical" evidence="8">
    <location>
        <begin position="94"/>
        <end position="112"/>
    </location>
</feature>
<evidence type="ECO:0000256" key="1">
    <source>
        <dbReference type="ARBA" id="ARBA00004651"/>
    </source>
</evidence>
<dbReference type="GO" id="GO:0008324">
    <property type="term" value="F:monoatomic cation transmembrane transporter activity"/>
    <property type="evidence" value="ECO:0007669"/>
    <property type="project" value="InterPro"/>
</dbReference>
<comment type="subcellular location">
    <subcellularLocation>
        <location evidence="1">Cell membrane</location>
        <topology evidence="1">Multi-pass membrane protein</topology>
    </subcellularLocation>
</comment>
<keyword evidence="7 8" id="KW-0472">Membrane</keyword>
<dbReference type="PANTHER" id="PTHR32024">
    <property type="entry name" value="TRK SYSTEM POTASSIUM UPTAKE PROTEIN TRKG-RELATED"/>
    <property type="match status" value="1"/>
</dbReference>
<evidence type="ECO:0000256" key="8">
    <source>
        <dbReference type="SAM" id="Phobius"/>
    </source>
</evidence>
<keyword evidence="6" id="KW-0406">Ion transport</keyword>
<feature type="transmembrane region" description="Helical" evidence="8">
    <location>
        <begin position="483"/>
        <end position="502"/>
    </location>
</feature>
<feature type="transmembrane region" description="Helical" evidence="8">
    <location>
        <begin position="132"/>
        <end position="151"/>
    </location>
</feature>
<evidence type="ECO:0000256" key="4">
    <source>
        <dbReference type="ARBA" id="ARBA00022692"/>
    </source>
</evidence>